<name>A0A6I4YEV9_9DEIO</name>
<dbReference type="PANTHER" id="PTHR30146">
    <property type="entry name" value="LACI-RELATED TRANSCRIPTIONAL REPRESSOR"/>
    <property type="match status" value="1"/>
</dbReference>
<dbReference type="CDD" id="cd01574">
    <property type="entry name" value="PBP1_LacI"/>
    <property type="match status" value="1"/>
</dbReference>
<accession>A0A6I4YEV9</accession>
<protein>
    <submittedName>
        <fullName evidence="5">Substrate-binding domain-containing protein</fullName>
    </submittedName>
</protein>
<dbReference type="PRINTS" id="PR00036">
    <property type="entry name" value="HTHLACI"/>
</dbReference>
<dbReference type="InterPro" id="IPR010982">
    <property type="entry name" value="Lambda_DNA-bd_dom_sf"/>
</dbReference>
<keyword evidence="2" id="KW-0238">DNA-binding</keyword>
<dbReference type="Proteomes" id="UP000430519">
    <property type="component" value="Unassembled WGS sequence"/>
</dbReference>
<dbReference type="InterPro" id="IPR046335">
    <property type="entry name" value="LacI/GalR-like_sensor"/>
</dbReference>
<sequence length="359" mass="37722">MADHPERRVPTLMDVADRAGVSAQTVSRVVNGQGPVAARTRARVMDAIGELNYVPNRLARGLARQRSLSIGFATNDISLHAPSQLASAIEGAARQAGYSLIVTIVAGYGLAPVTHALRALRERQVDGALINASLSPADAHEITARFPDLPCVFMDVPPSTGVPGALLDQALGARLGADHLLNLGHTRIACIDAPQGAVAEQARLRGWEDTLAARGLNLVARAPGDWSPASGYAATQTLLAGGVPFTALLVANDQMAVGALRALWERGVNVPADVSVVGYDDTAESALLIPPLTTVRQDFPLLGRRAFAHLHALLRGETHPPTLSTPHLVVRASTAPPPGPERQDVQAALRTLMAALTRP</sequence>
<dbReference type="NCBIfam" id="NF007075">
    <property type="entry name" value="PRK09526.1"/>
    <property type="match status" value="1"/>
</dbReference>
<evidence type="ECO:0000256" key="3">
    <source>
        <dbReference type="ARBA" id="ARBA00023163"/>
    </source>
</evidence>
<feature type="domain" description="HTH lacI-type" evidence="4">
    <location>
        <begin position="10"/>
        <end position="64"/>
    </location>
</feature>
<evidence type="ECO:0000313" key="6">
    <source>
        <dbReference type="Proteomes" id="UP000430519"/>
    </source>
</evidence>
<dbReference type="Pfam" id="PF00356">
    <property type="entry name" value="LacI"/>
    <property type="match status" value="1"/>
</dbReference>
<dbReference type="InterPro" id="IPR000843">
    <property type="entry name" value="HTH_LacI"/>
</dbReference>
<evidence type="ECO:0000256" key="1">
    <source>
        <dbReference type="ARBA" id="ARBA00023015"/>
    </source>
</evidence>
<gene>
    <name evidence="5" type="ORF">GLX28_04970</name>
</gene>
<keyword evidence="6" id="KW-1185">Reference proteome</keyword>
<proteinExistence type="predicted"/>
<dbReference type="SMART" id="SM00354">
    <property type="entry name" value="HTH_LACI"/>
    <property type="match status" value="1"/>
</dbReference>
<dbReference type="Gene3D" id="3.40.50.2300">
    <property type="match status" value="2"/>
</dbReference>
<dbReference type="SUPFAM" id="SSF47413">
    <property type="entry name" value="lambda repressor-like DNA-binding domains"/>
    <property type="match status" value="1"/>
</dbReference>
<comment type="caution">
    <text evidence="5">The sequence shown here is derived from an EMBL/GenBank/DDBJ whole genome shotgun (WGS) entry which is preliminary data.</text>
</comment>
<dbReference type="PROSITE" id="PS00356">
    <property type="entry name" value="HTH_LACI_1"/>
    <property type="match status" value="1"/>
</dbReference>
<dbReference type="Pfam" id="PF13377">
    <property type="entry name" value="Peripla_BP_3"/>
    <property type="match status" value="1"/>
</dbReference>
<organism evidence="5 6">
    <name type="scientific">Deinococcus xianganensis</name>
    <dbReference type="NCBI Taxonomy" id="1507289"/>
    <lineage>
        <taxon>Bacteria</taxon>
        <taxon>Thermotogati</taxon>
        <taxon>Deinococcota</taxon>
        <taxon>Deinococci</taxon>
        <taxon>Deinococcales</taxon>
        <taxon>Deinococcaceae</taxon>
        <taxon>Deinococcus</taxon>
    </lineage>
</organism>
<keyword evidence="1" id="KW-0805">Transcription regulation</keyword>
<dbReference type="AlphaFoldDB" id="A0A6I4YEV9"/>
<evidence type="ECO:0000313" key="5">
    <source>
        <dbReference type="EMBL" id="MXV18990.1"/>
    </source>
</evidence>
<dbReference type="GO" id="GO:0000976">
    <property type="term" value="F:transcription cis-regulatory region binding"/>
    <property type="evidence" value="ECO:0007669"/>
    <property type="project" value="TreeGrafter"/>
</dbReference>
<dbReference type="SUPFAM" id="SSF53822">
    <property type="entry name" value="Periplasmic binding protein-like I"/>
    <property type="match status" value="1"/>
</dbReference>
<dbReference type="GO" id="GO:0003700">
    <property type="term" value="F:DNA-binding transcription factor activity"/>
    <property type="evidence" value="ECO:0007669"/>
    <property type="project" value="TreeGrafter"/>
</dbReference>
<dbReference type="RefSeq" id="WP_160977282.1">
    <property type="nucleotide sequence ID" value="NZ_WVHK01000011.1"/>
</dbReference>
<dbReference type="EMBL" id="WVHK01000011">
    <property type="protein sequence ID" value="MXV18990.1"/>
    <property type="molecule type" value="Genomic_DNA"/>
</dbReference>
<keyword evidence="3" id="KW-0804">Transcription</keyword>
<dbReference type="CDD" id="cd01392">
    <property type="entry name" value="HTH_LacI"/>
    <property type="match status" value="1"/>
</dbReference>
<dbReference type="Gene3D" id="1.10.260.40">
    <property type="entry name" value="lambda repressor-like DNA-binding domains"/>
    <property type="match status" value="1"/>
</dbReference>
<evidence type="ECO:0000259" key="4">
    <source>
        <dbReference type="PROSITE" id="PS50932"/>
    </source>
</evidence>
<dbReference type="PROSITE" id="PS50932">
    <property type="entry name" value="HTH_LACI_2"/>
    <property type="match status" value="1"/>
</dbReference>
<reference evidence="5 6" key="1">
    <citation type="submission" date="2019-11" db="EMBL/GenBank/DDBJ databases">
        <title>Genome sequence of Deinococcus xianganensis Y35, AI-2 producing algicidal bacterium, isolated from lake water.</title>
        <authorList>
            <person name="Li Y."/>
        </authorList>
    </citation>
    <scope>NUCLEOTIDE SEQUENCE [LARGE SCALE GENOMIC DNA]</scope>
    <source>
        <strain evidence="5 6">Y35</strain>
    </source>
</reference>
<dbReference type="PANTHER" id="PTHR30146:SF153">
    <property type="entry name" value="LACTOSE OPERON REPRESSOR"/>
    <property type="match status" value="1"/>
</dbReference>
<dbReference type="InterPro" id="IPR028082">
    <property type="entry name" value="Peripla_BP_I"/>
</dbReference>
<evidence type="ECO:0000256" key="2">
    <source>
        <dbReference type="ARBA" id="ARBA00023125"/>
    </source>
</evidence>